<protein>
    <submittedName>
        <fullName evidence="4">Non-heme chloroperoxidase</fullName>
    </submittedName>
</protein>
<evidence type="ECO:0000313" key="4">
    <source>
        <dbReference type="EMBL" id="JAC69612.1"/>
    </source>
</evidence>
<dbReference type="GO" id="GO:0016020">
    <property type="term" value="C:membrane"/>
    <property type="evidence" value="ECO:0007669"/>
    <property type="project" value="TreeGrafter"/>
</dbReference>
<dbReference type="InterPro" id="IPR029058">
    <property type="entry name" value="AB_hydrolase_fold"/>
</dbReference>
<dbReference type="GO" id="GO:0004601">
    <property type="term" value="F:peroxidase activity"/>
    <property type="evidence" value="ECO:0007669"/>
    <property type="project" value="UniProtKB-KW"/>
</dbReference>
<feature type="region of interest" description="Disordered" evidence="2">
    <location>
        <begin position="147"/>
        <end position="176"/>
    </location>
</feature>
<keyword evidence="4" id="KW-0575">Peroxidase</keyword>
<dbReference type="InterPro" id="IPR000073">
    <property type="entry name" value="AB_hydrolase_1"/>
</dbReference>
<dbReference type="InterPro" id="IPR050266">
    <property type="entry name" value="AB_hydrolase_sf"/>
</dbReference>
<keyword evidence="1" id="KW-0378">Hydrolase</keyword>
<dbReference type="PANTHER" id="PTHR43798:SF31">
    <property type="entry name" value="AB HYDROLASE SUPERFAMILY PROTEIN YCLE"/>
    <property type="match status" value="1"/>
</dbReference>
<dbReference type="AlphaFoldDB" id="A0A061R9M7"/>
<organism evidence="4">
    <name type="scientific">Tetraselmis sp. GSL018</name>
    <dbReference type="NCBI Taxonomy" id="582737"/>
    <lineage>
        <taxon>Eukaryota</taxon>
        <taxon>Viridiplantae</taxon>
        <taxon>Chlorophyta</taxon>
        <taxon>core chlorophytes</taxon>
        <taxon>Chlorodendrophyceae</taxon>
        <taxon>Chlorodendrales</taxon>
        <taxon>Chlorodendraceae</taxon>
        <taxon>Tetraselmis</taxon>
    </lineage>
</organism>
<dbReference type="PANTHER" id="PTHR43798">
    <property type="entry name" value="MONOACYLGLYCEROL LIPASE"/>
    <property type="match status" value="1"/>
</dbReference>
<evidence type="ECO:0000256" key="2">
    <source>
        <dbReference type="SAM" id="MobiDB-lite"/>
    </source>
</evidence>
<reference evidence="4" key="1">
    <citation type="submission" date="2014-05" db="EMBL/GenBank/DDBJ databases">
        <title>The transcriptome of the halophilic microalga Tetraselmis sp. GSL018 isolated from the Great Salt Lake, Utah.</title>
        <authorList>
            <person name="Jinkerson R.E."/>
            <person name="D'Adamo S."/>
            <person name="Posewitz M.C."/>
        </authorList>
    </citation>
    <scope>NUCLEOTIDE SEQUENCE</scope>
    <source>
        <strain evidence="4">GSL018</strain>
    </source>
</reference>
<gene>
    <name evidence="4" type="primary">CPO</name>
    <name evidence="4" type="ORF">TSPGSL018_5975</name>
</gene>
<dbReference type="GO" id="GO:0016787">
    <property type="term" value="F:hydrolase activity"/>
    <property type="evidence" value="ECO:0007669"/>
    <property type="project" value="UniProtKB-KW"/>
</dbReference>
<keyword evidence="4" id="KW-0560">Oxidoreductase</keyword>
<evidence type="ECO:0000259" key="3">
    <source>
        <dbReference type="Pfam" id="PF00561"/>
    </source>
</evidence>
<evidence type="ECO:0000256" key="1">
    <source>
        <dbReference type="ARBA" id="ARBA00022801"/>
    </source>
</evidence>
<dbReference type="EMBL" id="GBEZ01016658">
    <property type="protein sequence ID" value="JAC69612.1"/>
    <property type="molecule type" value="Transcribed_RNA"/>
</dbReference>
<dbReference type="SUPFAM" id="SSF53474">
    <property type="entry name" value="alpha/beta-Hydrolases"/>
    <property type="match status" value="1"/>
</dbReference>
<feature type="domain" description="AB hydrolase-1" evidence="3">
    <location>
        <begin position="23"/>
        <end position="126"/>
    </location>
</feature>
<name>A0A061R9M7_9CHLO</name>
<sequence length="176" mass="19107">MARTIKTNDGTSLAYEQHGETGPILVLIHGWSGSRRYFSSVFEHLAGRCRVYALDLRHHGDSGRPSHGLHVARLAADLNDFLTELRLTDVCLLGASMGAAVIWSYIENYRTSRLSGAVFVDQAPLQNRAEGWDLGSKGCYDAASLAEASWPTSGPPPRGPPTRACPSPSTRSSARR</sequence>
<dbReference type="Gene3D" id="3.40.50.1820">
    <property type="entry name" value="alpha/beta hydrolase"/>
    <property type="match status" value="1"/>
</dbReference>
<proteinExistence type="predicted"/>
<accession>A0A061R9M7</accession>
<dbReference type="Pfam" id="PF00561">
    <property type="entry name" value="Abhydrolase_1"/>
    <property type="match status" value="1"/>
</dbReference>